<comment type="caution">
    <text evidence="4">The sequence shown here is derived from an EMBL/GenBank/DDBJ whole genome shotgun (WGS) entry which is preliminary data.</text>
</comment>
<keyword evidence="1 4" id="KW-0378">Hydrolase</keyword>
<keyword evidence="1" id="KW-0595">Phospholipid degradation</keyword>
<keyword evidence="1 2" id="KW-0812">Transmembrane</keyword>
<feature type="transmembrane region" description="Helical" evidence="2">
    <location>
        <begin position="144"/>
        <end position="165"/>
    </location>
</feature>
<feature type="transmembrane region" description="Helical" evidence="2">
    <location>
        <begin position="53"/>
        <end position="71"/>
    </location>
</feature>
<protein>
    <recommendedName>
        <fullName evidence="1">Phosphatidylglycerophosphatase A</fullName>
        <ecNumber evidence="1">3.1.3.27</ecNumber>
    </recommendedName>
    <alternativeName>
        <fullName evidence="1">Phosphatidylglycerolphosphate phosphatase A</fullName>
    </alternativeName>
</protein>
<dbReference type="EMBL" id="JAHZSS010000014">
    <property type="protein sequence ID" value="MBW8191807.1"/>
    <property type="molecule type" value="Genomic_DNA"/>
</dbReference>
<evidence type="ECO:0000256" key="2">
    <source>
        <dbReference type="SAM" id="Phobius"/>
    </source>
</evidence>
<dbReference type="Proteomes" id="UP001166251">
    <property type="component" value="Unassembled WGS sequence"/>
</dbReference>
<keyword evidence="1" id="KW-1208">Phospholipid metabolism</keyword>
<evidence type="ECO:0000256" key="1">
    <source>
        <dbReference type="PIRNR" id="PIRNR006162"/>
    </source>
</evidence>
<evidence type="ECO:0000313" key="5">
    <source>
        <dbReference type="Proteomes" id="UP001166251"/>
    </source>
</evidence>
<evidence type="ECO:0000259" key="3">
    <source>
        <dbReference type="Pfam" id="PF04608"/>
    </source>
</evidence>
<keyword evidence="1 2" id="KW-0472">Membrane</keyword>
<keyword evidence="1" id="KW-0997">Cell inner membrane</keyword>
<organism evidence="4 5">
    <name type="scientific">Neiella holothuriorum</name>
    <dbReference type="NCBI Taxonomy" id="2870530"/>
    <lineage>
        <taxon>Bacteria</taxon>
        <taxon>Pseudomonadati</taxon>
        <taxon>Pseudomonadota</taxon>
        <taxon>Gammaproteobacteria</taxon>
        <taxon>Alteromonadales</taxon>
        <taxon>Echinimonadaceae</taxon>
        <taxon>Neiella</taxon>
    </lineage>
</organism>
<keyword evidence="2" id="KW-1133">Transmembrane helix</keyword>
<proteinExistence type="predicted"/>
<dbReference type="InterPro" id="IPR007686">
    <property type="entry name" value="YutG/PgpA"/>
</dbReference>
<reference evidence="4" key="1">
    <citation type="submission" date="2021-07" db="EMBL/GenBank/DDBJ databases">
        <title>Neiella marina sp. nov., isolated from the intestinal content of sea cucumber Apostichopus japonicus.</title>
        <authorList>
            <person name="Bai X."/>
        </authorList>
    </citation>
    <scope>NUCLEOTIDE SEQUENCE</scope>
    <source>
        <strain evidence="4">126</strain>
    </source>
</reference>
<keyword evidence="1" id="KW-0443">Lipid metabolism</keyword>
<dbReference type="EC" id="3.1.3.27" evidence="1"/>
<dbReference type="Pfam" id="PF04608">
    <property type="entry name" value="PgpA"/>
    <property type="match status" value="1"/>
</dbReference>
<comment type="pathway">
    <text evidence="1">Phospholipid metabolism; phosphatidylglycerol biosynthesis; phosphatidylglycerol from CDP-diacylglycerol: step 2/2.</text>
</comment>
<dbReference type="InterPro" id="IPR036681">
    <property type="entry name" value="PgpA-like_sf"/>
</dbReference>
<keyword evidence="1" id="KW-0442">Lipid degradation</keyword>
<comment type="catalytic activity">
    <reaction evidence="1">
        <text>a 1,2-diacyl-sn-glycero-3-phospho-(1'-sn-glycero-3'-phosphate) + H2O = a 1,2-diacyl-sn-glycero-3-phospho-(1'-sn-glycerol) + phosphate</text>
        <dbReference type="Rhea" id="RHEA:33751"/>
        <dbReference type="ChEBI" id="CHEBI:15377"/>
        <dbReference type="ChEBI" id="CHEBI:43474"/>
        <dbReference type="ChEBI" id="CHEBI:60110"/>
        <dbReference type="ChEBI" id="CHEBI:64716"/>
        <dbReference type="EC" id="3.1.3.27"/>
    </reaction>
</comment>
<dbReference type="PIRSF" id="PIRSF006162">
    <property type="entry name" value="PgpA"/>
    <property type="match status" value="1"/>
</dbReference>
<dbReference type="InterPro" id="IPR026037">
    <property type="entry name" value="PgpA"/>
</dbReference>
<gene>
    <name evidence="4" type="ORF">K0504_12240</name>
</gene>
<keyword evidence="1" id="KW-0479">Metal-binding</keyword>
<name>A0ABS7EHI8_9GAMM</name>
<comment type="cofactor">
    <cofactor evidence="1">
        <name>Mg(2+)</name>
        <dbReference type="ChEBI" id="CHEBI:18420"/>
    </cofactor>
</comment>
<dbReference type="GO" id="GO:0008962">
    <property type="term" value="F:phosphatidylglycerophosphatase activity"/>
    <property type="evidence" value="ECO:0007669"/>
    <property type="project" value="UniProtKB-EC"/>
</dbReference>
<dbReference type="CDD" id="cd06971">
    <property type="entry name" value="PgpA"/>
    <property type="match status" value="1"/>
</dbReference>
<accession>A0ABS7EHI8</accession>
<feature type="domain" description="YutG/PgpA" evidence="3">
    <location>
        <begin position="20"/>
        <end position="157"/>
    </location>
</feature>
<dbReference type="RefSeq" id="WP_220104483.1">
    <property type="nucleotide sequence ID" value="NZ_JAHZSS010000014.1"/>
</dbReference>
<comment type="subcellular location">
    <subcellularLocation>
        <location evidence="1">Cell inner membrane</location>
        <topology evidence="1">Multi-pass membrane protein</topology>
    </subcellularLocation>
</comment>
<comment type="function">
    <text evidence="1">Lipid phosphatase which dephosphorylates phosphatidylglycerophosphate (PGP) to phosphatidylglycerol (PG).</text>
</comment>
<keyword evidence="1" id="KW-0460">Magnesium</keyword>
<keyword evidence="1" id="KW-1003">Cell membrane</keyword>
<feature type="transmembrane region" description="Helical" evidence="2">
    <location>
        <begin position="91"/>
        <end position="118"/>
    </location>
</feature>
<dbReference type="PANTHER" id="PTHR36305">
    <property type="entry name" value="PHOSPHATIDYLGLYCEROPHOSPHATASE A"/>
    <property type="match status" value="1"/>
</dbReference>
<sequence length="166" mass="18015">MTKAAESKPKLVPRNFTHWAAVGFGSGLAPKAPGTFGSLAAIPLIMIMAQLPLWGYLVVTVLACLVGNYLCGRTADDFGSHDHPAIVWDEFAGMMITFIAVPLSWQTIIAGFVLFRIFDILKPWPIRWLDQHVHGGFGIMVDDLLAGAMAWLVLVFVLPALGLGLL</sequence>
<evidence type="ECO:0000313" key="4">
    <source>
        <dbReference type="EMBL" id="MBW8191807.1"/>
    </source>
</evidence>
<dbReference type="PANTHER" id="PTHR36305:SF1">
    <property type="entry name" value="PHOSPHATIDYLGLYCEROPHOSPHATASE A"/>
    <property type="match status" value="1"/>
</dbReference>
<dbReference type="SUPFAM" id="SSF101307">
    <property type="entry name" value="YutG-like"/>
    <property type="match status" value="1"/>
</dbReference>
<keyword evidence="5" id="KW-1185">Reference proteome</keyword>